<accession>A0A1D2VRP4</accession>
<dbReference type="InParanoid" id="A0A1D2VRP4"/>
<name>A0A1D2VRP4_9ASCO</name>
<evidence type="ECO:0000313" key="2">
    <source>
        <dbReference type="Proteomes" id="UP000095038"/>
    </source>
</evidence>
<keyword evidence="2" id="KW-1185">Reference proteome</keyword>
<proteinExistence type="predicted"/>
<dbReference type="RefSeq" id="XP_020050590.1">
    <property type="nucleotide sequence ID" value="XM_020192489.1"/>
</dbReference>
<dbReference type="AlphaFoldDB" id="A0A1D2VRP4"/>
<gene>
    <name evidence="1" type="ORF">ASCRUDRAFT_73940</name>
</gene>
<dbReference type="GeneID" id="30966125"/>
<sequence length="98" mass="11802">MELDIRGNPLNRVNRLSQWINLSHLAIPDRILYNNSKDFRKLLNLKVITIGRCVHAPMEEFDKLVDKFPNFKLTFVERPKISHRWDFRGWVIHTEYLL</sequence>
<evidence type="ECO:0000313" key="1">
    <source>
        <dbReference type="EMBL" id="ODV64283.1"/>
    </source>
</evidence>
<protein>
    <submittedName>
        <fullName evidence="1">Uncharacterized protein</fullName>
    </submittedName>
</protein>
<reference evidence="2" key="1">
    <citation type="submission" date="2016-05" db="EMBL/GenBank/DDBJ databases">
        <title>Comparative genomics of biotechnologically important yeasts.</title>
        <authorList>
            <consortium name="DOE Joint Genome Institute"/>
            <person name="Riley R."/>
            <person name="Haridas S."/>
            <person name="Wolfe K.H."/>
            <person name="Lopes M.R."/>
            <person name="Hittinger C.T."/>
            <person name="Goker M."/>
            <person name="Salamov A."/>
            <person name="Wisecaver J."/>
            <person name="Long T.M."/>
            <person name="Aerts A.L."/>
            <person name="Barry K."/>
            <person name="Choi C."/>
            <person name="Clum A."/>
            <person name="Coughlan A.Y."/>
            <person name="Deshpande S."/>
            <person name="Douglass A.P."/>
            <person name="Hanson S.J."/>
            <person name="Klenk H.-P."/>
            <person name="Labutti K."/>
            <person name="Lapidus A."/>
            <person name="Lindquist E."/>
            <person name="Lipzen A."/>
            <person name="Meier-Kolthoff J.P."/>
            <person name="Ohm R.A."/>
            <person name="Otillar R.P."/>
            <person name="Pangilinan J."/>
            <person name="Peng Y."/>
            <person name="Rokas A."/>
            <person name="Rosa C.A."/>
            <person name="Scheuner C."/>
            <person name="Sibirny A.A."/>
            <person name="Slot J.C."/>
            <person name="Stielow J.B."/>
            <person name="Sun H."/>
            <person name="Kurtzman C.P."/>
            <person name="Blackwell M."/>
            <person name="Grigoriev I.V."/>
            <person name="Jeffries T.W."/>
        </authorList>
    </citation>
    <scope>NUCLEOTIDE SEQUENCE [LARGE SCALE GENOMIC DNA]</scope>
    <source>
        <strain evidence="2">DSM 1968</strain>
    </source>
</reference>
<dbReference type="Proteomes" id="UP000095038">
    <property type="component" value="Unassembled WGS sequence"/>
</dbReference>
<organism evidence="1 2">
    <name type="scientific">Ascoidea rubescens DSM 1968</name>
    <dbReference type="NCBI Taxonomy" id="1344418"/>
    <lineage>
        <taxon>Eukaryota</taxon>
        <taxon>Fungi</taxon>
        <taxon>Dikarya</taxon>
        <taxon>Ascomycota</taxon>
        <taxon>Saccharomycotina</taxon>
        <taxon>Saccharomycetes</taxon>
        <taxon>Ascoideaceae</taxon>
        <taxon>Ascoidea</taxon>
    </lineage>
</organism>
<dbReference type="EMBL" id="KV454475">
    <property type="protein sequence ID" value="ODV64283.1"/>
    <property type="molecule type" value="Genomic_DNA"/>
</dbReference>